<name>A0ABQ8G015_9PEZI</name>
<proteinExistence type="predicted"/>
<feature type="chain" id="PRO_5045284974" evidence="1">
    <location>
        <begin position="23"/>
        <end position="70"/>
    </location>
</feature>
<evidence type="ECO:0000256" key="1">
    <source>
        <dbReference type="SAM" id="SignalP"/>
    </source>
</evidence>
<comment type="caution">
    <text evidence="2">The sequence shown here is derived from an EMBL/GenBank/DDBJ whole genome shotgun (WGS) entry which is preliminary data.</text>
</comment>
<feature type="signal peptide" evidence="1">
    <location>
        <begin position="1"/>
        <end position="22"/>
    </location>
</feature>
<dbReference type="Proteomes" id="UP000774617">
    <property type="component" value="Unassembled WGS sequence"/>
</dbReference>
<evidence type="ECO:0000313" key="3">
    <source>
        <dbReference type="Proteomes" id="UP000774617"/>
    </source>
</evidence>
<organism evidence="2 3">
    <name type="scientific">Macrophomina phaseolina</name>
    <dbReference type="NCBI Taxonomy" id="35725"/>
    <lineage>
        <taxon>Eukaryota</taxon>
        <taxon>Fungi</taxon>
        <taxon>Dikarya</taxon>
        <taxon>Ascomycota</taxon>
        <taxon>Pezizomycotina</taxon>
        <taxon>Dothideomycetes</taxon>
        <taxon>Dothideomycetes incertae sedis</taxon>
        <taxon>Botryosphaeriales</taxon>
        <taxon>Botryosphaeriaceae</taxon>
        <taxon>Macrophomina</taxon>
    </lineage>
</organism>
<reference evidence="2 3" key="1">
    <citation type="journal article" date="2021" name="Nat. Commun.">
        <title>Genetic determinants of endophytism in the Arabidopsis root mycobiome.</title>
        <authorList>
            <person name="Mesny F."/>
            <person name="Miyauchi S."/>
            <person name="Thiergart T."/>
            <person name="Pickel B."/>
            <person name="Atanasova L."/>
            <person name="Karlsson M."/>
            <person name="Huettel B."/>
            <person name="Barry K.W."/>
            <person name="Haridas S."/>
            <person name="Chen C."/>
            <person name="Bauer D."/>
            <person name="Andreopoulos W."/>
            <person name="Pangilinan J."/>
            <person name="LaButti K."/>
            <person name="Riley R."/>
            <person name="Lipzen A."/>
            <person name="Clum A."/>
            <person name="Drula E."/>
            <person name="Henrissat B."/>
            <person name="Kohler A."/>
            <person name="Grigoriev I.V."/>
            <person name="Martin F.M."/>
            <person name="Hacquard S."/>
        </authorList>
    </citation>
    <scope>NUCLEOTIDE SEQUENCE [LARGE SCALE GENOMIC DNA]</scope>
    <source>
        <strain evidence="2 3">MPI-SDFR-AT-0080</strain>
    </source>
</reference>
<sequence>NAVCGRVLFFFFFFGFWCSADGGKYKPLAKGLYGEKYLVDIWMIYDMVSGIVDGNAMGTAMRISSRKPIQ</sequence>
<accession>A0ABQ8G015</accession>
<evidence type="ECO:0000313" key="2">
    <source>
        <dbReference type="EMBL" id="KAH7032394.1"/>
    </source>
</evidence>
<keyword evidence="1" id="KW-0732">Signal</keyword>
<dbReference type="EMBL" id="JAGTJR010000040">
    <property type="protein sequence ID" value="KAH7032394.1"/>
    <property type="molecule type" value="Genomic_DNA"/>
</dbReference>
<protein>
    <submittedName>
        <fullName evidence="2">Uncharacterized protein</fullName>
    </submittedName>
</protein>
<gene>
    <name evidence="2" type="ORF">B0J12DRAFT_680487</name>
</gene>
<keyword evidence="3" id="KW-1185">Reference proteome</keyword>
<feature type="non-terminal residue" evidence="2">
    <location>
        <position position="1"/>
    </location>
</feature>